<feature type="compositionally biased region" description="Basic and acidic residues" evidence="1">
    <location>
        <begin position="94"/>
        <end position="109"/>
    </location>
</feature>
<feature type="region of interest" description="Disordered" evidence="1">
    <location>
        <begin position="39"/>
        <end position="66"/>
    </location>
</feature>
<protein>
    <submittedName>
        <fullName evidence="2">Uncharacterized protein</fullName>
    </submittedName>
</protein>
<feature type="region of interest" description="Disordered" evidence="1">
    <location>
        <begin position="80"/>
        <end position="109"/>
    </location>
</feature>
<dbReference type="EMBL" id="HBUF01530871">
    <property type="protein sequence ID" value="CAG6751779.1"/>
    <property type="molecule type" value="Transcribed_RNA"/>
</dbReference>
<dbReference type="EMBL" id="HBUF01530872">
    <property type="protein sequence ID" value="CAG6751783.1"/>
    <property type="molecule type" value="Transcribed_RNA"/>
</dbReference>
<name>A0A8D9EF81_9HEMI</name>
<evidence type="ECO:0000256" key="1">
    <source>
        <dbReference type="SAM" id="MobiDB-lite"/>
    </source>
</evidence>
<dbReference type="AlphaFoldDB" id="A0A8D9EF81"/>
<organism evidence="2">
    <name type="scientific">Cacopsylla melanoneura</name>
    <dbReference type="NCBI Taxonomy" id="428564"/>
    <lineage>
        <taxon>Eukaryota</taxon>
        <taxon>Metazoa</taxon>
        <taxon>Ecdysozoa</taxon>
        <taxon>Arthropoda</taxon>
        <taxon>Hexapoda</taxon>
        <taxon>Insecta</taxon>
        <taxon>Pterygota</taxon>
        <taxon>Neoptera</taxon>
        <taxon>Paraneoptera</taxon>
        <taxon>Hemiptera</taxon>
        <taxon>Sternorrhyncha</taxon>
        <taxon>Psylloidea</taxon>
        <taxon>Psyllidae</taxon>
        <taxon>Psyllinae</taxon>
        <taxon>Cacopsylla</taxon>
    </lineage>
</organism>
<dbReference type="EMBL" id="HBUF01530875">
    <property type="protein sequence ID" value="CAG6751793.1"/>
    <property type="molecule type" value="Transcribed_RNA"/>
</dbReference>
<reference evidence="2" key="1">
    <citation type="submission" date="2021-05" db="EMBL/GenBank/DDBJ databases">
        <authorList>
            <person name="Alioto T."/>
            <person name="Alioto T."/>
            <person name="Gomez Garrido J."/>
        </authorList>
    </citation>
    <scope>NUCLEOTIDE SEQUENCE</scope>
</reference>
<dbReference type="EMBL" id="HBUF01530874">
    <property type="protein sequence ID" value="CAG6751789.1"/>
    <property type="molecule type" value="Transcribed_RNA"/>
</dbReference>
<sequence>MDGTRVWTPSSLGEQSPRHAAPTRVVHHSPVHAHQLAVAAQTVDSRRQQQRQGEGLCPRHDRTPGVHQTCCVCECVARTTGSHPVVPSDSVGARGKETTGKEREERQGR</sequence>
<proteinExistence type="predicted"/>
<feature type="region of interest" description="Disordered" evidence="1">
    <location>
        <begin position="1"/>
        <end position="22"/>
    </location>
</feature>
<evidence type="ECO:0000313" key="2">
    <source>
        <dbReference type="EMBL" id="CAG6751783.1"/>
    </source>
</evidence>
<accession>A0A8D9EF81</accession>